<feature type="repeat" description="ANK" evidence="8">
    <location>
        <begin position="454"/>
        <end position="486"/>
    </location>
</feature>
<evidence type="ECO:0000256" key="8">
    <source>
        <dbReference type="PROSITE-ProRule" id="PRU00023"/>
    </source>
</evidence>
<evidence type="ECO:0000256" key="4">
    <source>
        <dbReference type="ARBA" id="ARBA00022737"/>
    </source>
</evidence>
<keyword evidence="12" id="KW-1185">Reference proteome</keyword>
<evidence type="ECO:0000313" key="11">
    <source>
        <dbReference type="EMBL" id="MDY2588339.1"/>
    </source>
</evidence>
<dbReference type="InterPro" id="IPR050776">
    <property type="entry name" value="Ank_Repeat/CDKN_Inhibitor"/>
</dbReference>
<dbReference type="PANTHER" id="PTHR24201">
    <property type="entry name" value="ANK_REP_REGION DOMAIN-CONTAINING PROTEIN"/>
    <property type="match status" value="1"/>
</dbReference>
<accession>A0ABU5EPF5</accession>
<dbReference type="InterPro" id="IPR009003">
    <property type="entry name" value="Peptidase_S1_PA"/>
</dbReference>
<organism evidence="11 12">
    <name type="scientific">Winogradskyella aquimaris</name>
    <dbReference type="NCBI Taxonomy" id="864074"/>
    <lineage>
        <taxon>Bacteria</taxon>
        <taxon>Pseudomonadati</taxon>
        <taxon>Bacteroidota</taxon>
        <taxon>Flavobacteriia</taxon>
        <taxon>Flavobacteriales</taxon>
        <taxon>Flavobacteriaceae</taxon>
        <taxon>Winogradskyella</taxon>
    </lineage>
</organism>
<evidence type="ECO:0000256" key="9">
    <source>
        <dbReference type="RuleBase" id="RU004296"/>
    </source>
</evidence>
<evidence type="ECO:0000256" key="3">
    <source>
        <dbReference type="ARBA" id="ARBA00022729"/>
    </source>
</evidence>
<evidence type="ECO:0000256" key="5">
    <source>
        <dbReference type="ARBA" id="ARBA00022801"/>
    </source>
</evidence>
<feature type="region of interest" description="Disordered" evidence="10">
    <location>
        <begin position="481"/>
        <end position="515"/>
    </location>
</feature>
<keyword evidence="2 9" id="KW-0645">Protease</keyword>
<dbReference type="PRINTS" id="PR00839">
    <property type="entry name" value="V8PROTEASE"/>
</dbReference>
<dbReference type="PROSITE" id="PS50297">
    <property type="entry name" value="ANK_REP_REGION"/>
    <property type="match status" value="1"/>
</dbReference>
<name>A0ABU5EPF5_9FLAO</name>
<dbReference type="InterPro" id="IPR008256">
    <property type="entry name" value="Peptidase_S1B"/>
</dbReference>
<keyword evidence="6 9" id="KW-0720">Serine protease</keyword>
<dbReference type="EMBL" id="JAXDAE010000015">
    <property type="protein sequence ID" value="MDY2588339.1"/>
    <property type="molecule type" value="Genomic_DNA"/>
</dbReference>
<evidence type="ECO:0000256" key="1">
    <source>
        <dbReference type="ARBA" id="ARBA00008764"/>
    </source>
</evidence>
<dbReference type="PROSITE" id="PS50088">
    <property type="entry name" value="ANK_REPEAT"/>
    <property type="match status" value="1"/>
</dbReference>
<keyword evidence="5 9" id="KW-0378">Hydrolase</keyword>
<comment type="similarity">
    <text evidence="1 9">Belongs to the peptidase S1B family.</text>
</comment>
<dbReference type="PANTHER" id="PTHR24201:SF16">
    <property type="entry name" value="ANKYRIN-1-LIKE-RELATED"/>
    <property type="match status" value="1"/>
</dbReference>
<evidence type="ECO:0000313" key="12">
    <source>
        <dbReference type="Proteomes" id="UP001285855"/>
    </source>
</evidence>
<dbReference type="RefSeq" id="WP_320556687.1">
    <property type="nucleotide sequence ID" value="NZ_JAXDAE010000015.1"/>
</dbReference>
<feature type="compositionally biased region" description="Basic residues" evidence="10">
    <location>
        <begin position="485"/>
        <end position="515"/>
    </location>
</feature>
<dbReference type="InterPro" id="IPR002110">
    <property type="entry name" value="Ankyrin_rpt"/>
</dbReference>
<keyword evidence="3" id="KW-0732">Signal</keyword>
<dbReference type="InterPro" id="IPR018114">
    <property type="entry name" value="TRYPSIN_HIS"/>
</dbReference>
<dbReference type="EC" id="3.4.21.-" evidence="9"/>
<keyword evidence="4" id="KW-0677">Repeat</keyword>
<reference evidence="11 12" key="1">
    <citation type="submission" date="2023-11" db="EMBL/GenBank/DDBJ databases">
        <title>Winogradskyella pelagius sp. nov., isolated from coastal sediment.</title>
        <authorList>
            <person name="Li F."/>
        </authorList>
    </citation>
    <scope>NUCLEOTIDE SEQUENCE [LARGE SCALE GENOMIC DNA]</scope>
    <source>
        <strain evidence="11 12">KCTC 23502</strain>
    </source>
</reference>
<dbReference type="InterPro" id="IPR043504">
    <property type="entry name" value="Peptidase_S1_PA_chymotrypsin"/>
</dbReference>
<dbReference type="SUPFAM" id="SSF48403">
    <property type="entry name" value="Ankyrin repeat"/>
    <property type="match status" value="1"/>
</dbReference>
<dbReference type="SUPFAM" id="SSF50494">
    <property type="entry name" value="Trypsin-like serine proteases"/>
    <property type="match status" value="1"/>
</dbReference>
<keyword evidence="7 8" id="KW-0040">ANK repeat</keyword>
<dbReference type="Pfam" id="PF13365">
    <property type="entry name" value="Trypsin_2"/>
    <property type="match status" value="1"/>
</dbReference>
<evidence type="ECO:0000256" key="7">
    <source>
        <dbReference type="ARBA" id="ARBA00023043"/>
    </source>
</evidence>
<dbReference type="Pfam" id="PF12796">
    <property type="entry name" value="Ank_2"/>
    <property type="match status" value="1"/>
</dbReference>
<comment type="caution">
    <text evidence="11">The sequence shown here is derived from an EMBL/GenBank/DDBJ whole genome shotgun (WGS) entry which is preliminary data.</text>
</comment>
<sequence>MKKYYSFWLLACIVISLKAQENSQTREIEYPFAAPGSEVTRGVFGSEDDRKEVKDAEGYEDFVRATAVMISKSNIYNDEFYSWSLRERLQRQFGTNKFDENVKFLDQPAIGSCTGFLIAPDILVTAGHCINSLEDAKKYVWVFDYTSESKFINGRKLKFKPENIYEVESIISTKLDDKTKDDYAFIRLRRKSNRDPYRFRTSGKVLEDTKINTIGSPTGLPLKFTTNAVVVDNKPKNWFLSSLDNFPGNSGGPVFDQNGFIEGILVRGMDVYSVADGRYTGDYKYNPKCNCIQTVSINSIFLKGDCESHKITEVPTKILIEAVYENIEYAIKNNLEDRFNSWSIYSWIFNHKYTKQQGRFENLAIEQNNTYALKQILKLTTESMSDQQARQLIDFAISKNNDEILQILLDSGLLADAGLDSTYTSLQNAVISDNLAIAETLIYYGADTKVKTSSGDNLLHLAARNGSFEMAKLLVKNGVDAGAKNSKKRRPEKVAKKSGHKSLAKYLKKARKGRL</sequence>
<gene>
    <name evidence="11" type="ORF">SNF14_13405</name>
</gene>
<dbReference type="InterPro" id="IPR036770">
    <property type="entry name" value="Ankyrin_rpt-contain_sf"/>
</dbReference>
<evidence type="ECO:0000256" key="10">
    <source>
        <dbReference type="SAM" id="MobiDB-lite"/>
    </source>
</evidence>
<proteinExistence type="inferred from homology"/>
<evidence type="ECO:0000256" key="2">
    <source>
        <dbReference type="ARBA" id="ARBA00022670"/>
    </source>
</evidence>
<dbReference type="Gene3D" id="2.40.10.10">
    <property type="entry name" value="Trypsin-like serine proteases"/>
    <property type="match status" value="2"/>
</dbReference>
<evidence type="ECO:0000256" key="6">
    <source>
        <dbReference type="ARBA" id="ARBA00022825"/>
    </source>
</evidence>
<protein>
    <recommendedName>
        <fullName evidence="9">Serine protease</fullName>
        <ecNumber evidence="9">3.4.21.-</ecNumber>
    </recommendedName>
</protein>
<dbReference type="PROSITE" id="PS00134">
    <property type="entry name" value="TRYPSIN_HIS"/>
    <property type="match status" value="1"/>
</dbReference>
<dbReference type="SMART" id="SM00248">
    <property type="entry name" value="ANK"/>
    <property type="match status" value="3"/>
</dbReference>
<dbReference type="Proteomes" id="UP001285855">
    <property type="component" value="Unassembled WGS sequence"/>
</dbReference>
<dbReference type="Gene3D" id="1.25.40.20">
    <property type="entry name" value="Ankyrin repeat-containing domain"/>
    <property type="match status" value="2"/>
</dbReference>